<evidence type="ECO:0000313" key="4">
    <source>
        <dbReference type="EMBL" id="QEA04470.1"/>
    </source>
</evidence>
<dbReference type="PROSITE" id="PS51186">
    <property type="entry name" value="GNAT"/>
    <property type="match status" value="1"/>
</dbReference>
<dbReference type="PANTHER" id="PTHR43877:SF1">
    <property type="entry name" value="ACETYLTRANSFERASE"/>
    <property type="match status" value="1"/>
</dbReference>
<feature type="domain" description="N-acetyltransferase" evidence="3">
    <location>
        <begin position="5"/>
        <end position="151"/>
    </location>
</feature>
<dbReference type="InterPro" id="IPR016181">
    <property type="entry name" value="Acyl_CoA_acyltransferase"/>
</dbReference>
<dbReference type="SUPFAM" id="SSF55729">
    <property type="entry name" value="Acyl-CoA N-acyltransferases (Nat)"/>
    <property type="match status" value="1"/>
</dbReference>
<dbReference type="EMBL" id="MN079084">
    <property type="protein sequence ID" value="QEA04470.1"/>
    <property type="molecule type" value="Genomic_DNA"/>
</dbReference>
<evidence type="ECO:0000259" key="3">
    <source>
        <dbReference type="PROSITE" id="PS51186"/>
    </source>
</evidence>
<dbReference type="Pfam" id="PF00583">
    <property type="entry name" value="Acetyltransf_1"/>
    <property type="match status" value="1"/>
</dbReference>
<dbReference type="InterPro" id="IPR000182">
    <property type="entry name" value="GNAT_dom"/>
</dbReference>
<evidence type="ECO:0000256" key="2">
    <source>
        <dbReference type="ARBA" id="ARBA00023315"/>
    </source>
</evidence>
<accession>A0A5B8R731</accession>
<dbReference type="CDD" id="cd04301">
    <property type="entry name" value="NAT_SF"/>
    <property type="match status" value="1"/>
</dbReference>
<dbReference type="Gene3D" id="3.90.70.10">
    <property type="entry name" value="Cysteine proteinases"/>
    <property type="match status" value="1"/>
</dbReference>
<organism evidence="4">
    <name type="scientific">uncultured organism</name>
    <dbReference type="NCBI Taxonomy" id="155900"/>
    <lineage>
        <taxon>unclassified sequences</taxon>
        <taxon>environmental samples</taxon>
    </lineage>
</organism>
<keyword evidence="2" id="KW-0012">Acyltransferase</keyword>
<dbReference type="PANTHER" id="PTHR43877">
    <property type="entry name" value="AMINOALKYLPHOSPHONATE N-ACETYLTRANSFERASE-RELATED-RELATED"/>
    <property type="match status" value="1"/>
</dbReference>
<name>A0A5B8R731_9ZZZZ</name>
<dbReference type="InterPro" id="IPR021770">
    <property type="entry name" value="DUF3335"/>
</dbReference>
<dbReference type="Pfam" id="PF11814">
    <property type="entry name" value="DUF3335"/>
    <property type="match status" value="1"/>
</dbReference>
<evidence type="ECO:0000256" key="1">
    <source>
        <dbReference type="ARBA" id="ARBA00022679"/>
    </source>
</evidence>
<protein>
    <recommendedName>
        <fullName evidence="3">N-acetyltransferase domain-containing protein</fullName>
    </recommendedName>
</protein>
<proteinExistence type="predicted"/>
<sequence length="375" mass="40535">MPEPFELRTAETPDLAALERIETAAFTGDRLSRRSLRHLLTRAHADVLVAVTGTGVAGYAAVLYRRGTSLARLYSIAVAPGHHGQGLGRRLVAGAEAAALDAGCAALRLEIRPDNTASRTLFEHLGYRRFGVLPDYYEDHAPALRYERRLTDSTARPPRSVPYYAQTLEFTCGPAALIMAMHALRPTLVPGRRLELRLWREATTIFMTSGHGGCGPYGLALAAHRRGFAAAVHVSTTGPLFVESVRTPAKREVLRLVHEDFVAEAADAGIPVHPGGLDLAGLDTALTGGALALVLISLYRFYGERAPHWVVVTGTDARYVYLNDPWIDVADGRTATDCINLPVLRGDFERMARYGRGGQRAAVVIAAGALREAAP</sequence>
<dbReference type="AlphaFoldDB" id="A0A5B8R731"/>
<dbReference type="InterPro" id="IPR050832">
    <property type="entry name" value="Bact_Acetyltransf"/>
</dbReference>
<dbReference type="Gene3D" id="3.40.630.30">
    <property type="match status" value="1"/>
</dbReference>
<gene>
    <name evidence="4" type="ORF">KBTEX_00778</name>
</gene>
<reference evidence="4" key="1">
    <citation type="submission" date="2019-06" db="EMBL/GenBank/DDBJ databases">
        <authorList>
            <person name="Murdoch R.W."/>
            <person name="Fathepure B."/>
        </authorList>
    </citation>
    <scope>NUCLEOTIDE SEQUENCE</scope>
</reference>
<keyword evidence="1" id="KW-0808">Transferase</keyword>
<dbReference type="GO" id="GO:0016747">
    <property type="term" value="F:acyltransferase activity, transferring groups other than amino-acyl groups"/>
    <property type="evidence" value="ECO:0007669"/>
    <property type="project" value="InterPro"/>
</dbReference>